<evidence type="ECO:0000256" key="1">
    <source>
        <dbReference type="SAM" id="MobiDB-lite"/>
    </source>
</evidence>
<dbReference type="InterPro" id="IPR010730">
    <property type="entry name" value="HET"/>
</dbReference>
<name>A0A8E2E5J2_9PEZI</name>
<proteinExistence type="predicted"/>
<dbReference type="PANTHER" id="PTHR24148:SF64">
    <property type="entry name" value="HETEROKARYON INCOMPATIBILITY DOMAIN-CONTAINING PROTEIN"/>
    <property type="match status" value="1"/>
</dbReference>
<feature type="compositionally biased region" description="Basic and acidic residues" evidence="1">
    <location>
        <begin position="748"/>
        <end position="759"/>
    </location>
</feature>
<feature type="region of interest" description="Disordered" evidence="1">
    <location>
        <begin position="668"/>
        <end position="788"/>
    </location>
</feature>
<dbReference type="EMBL" id="KV745117">
    <property type="protein sequence ID" value="OCK77574.1"/>
    <property type="molecule type" value="Genomic_DNA"/>
</dbReference>
<keyword evidence="4" id="KW-1185">Reference proteome</keyword>
<dbReference type="InterPro" id="IPR052895">
    <property type="entry name" value="HetReg/Transcr_Mod"/>
</dbReference>
<dbReference type="PANTHER" id="PTHR24148">
    <property type="entry name" value="ANKYRIN REPEAT DOMAIN-CONTAINING PROTEIN 39 HOMOLOG-RELATED"/>
    <property type="match status" value="1"/>
</dbReference>
<evidence type="ECO:0000313" key="4">
    <source>
        <dbReference type="Proteomes" id="UP000250266"/>
    </source>
</evidence>
<feature type="domain" description="Heterokaryon incompatibility" evidence="2">
    <location>
        <begin position="101"/>
        <end position="265"/>
    </location>
</feature>
<evidence type="ECO:0000259" key="2">
    <source>
        <dbReference type="Pfam" id="PF06985"/>
    </source>
</evidence>
<feature type="compositionally biased region" description="Polar residues" evidence="1">
    <location>
        <begin position="760"/>
        <end position="787"/>
    </location>
</feature>
<accession>A0A8E2E5J2</accession>
<reference evidence="3 4" key="1">
    <citation type="journal article" date="2016" name="Nat. Commun.">
        <title>Ectomycorrhizal ecology is imprinted in the genome of the dominant symbiotic fungus Cenococcum geophilum.</title>
        <authorList>
            <consortium name="DOE Joint Genome Institute"/>
            <person name="Peter M."/>
            <person name="Kohler A."/>
            <person name="Ohm R.A."/>
            <person name="Kuo A."/>
            <person name="Krutzmann J."/>
            <person name="Morin E."/>
            <person name="Arend M."/>
            <person name="Barry K.W."/>
            <person name="Binder M."/>
            <person name="Choi C."/>
            <person name="Clum A."/>
            <person name="Copeland A."/>
            <person name="Grisel N."/>
            <person name="Haridas S."/>
            <person name="Kipfer T."/>
            <person name="LaButti K."/>
            <person name="Lindquist E."/>
            <person name="Lipzen A."/>
            <person name="Maire R."/>
            <person name="Meier B."/>
            <person name="Mihaltcheva S."/>
            <person name="Molinier V."/>
            <person name="Murat C."/>
            <person name="Poggeler S."/>
            <person name="Quandt C.A."/>
            <person name="Sperisen C."/>
            <person name="Tritt A."/>
            <person name="Tisserant E."/>
            <person name="Crous P.W."/>
            <person name="Henrissat B."/>
            <person name="Nehls U."/>
            <person name="Egli S."/>
            <person name="Spatafora J.W."/>
            <person name="Grigoriev I.V."/>
            <person name="Martin F.M."/>
        </authorList>
    </citation>
    <scope>NUCLEOTIDE SEQUENCE [LARGE SCALE GENOMIC DNA]</scope>
    <source>
        <strain evidence="3 4">CBS 459.81</strain>
    </source>
</reference>
<dbReference type="Pfam" id="PF06985">
    <property type="entry name" value="HET"/>
    <property type="match status" value="1"/>
</dbReference>
<feature type="compositionally biased region" description="Polar residues" evidence="1">
    <location>
        <begin position="723"/>
        <end position="736"/>
    </location>
</feature>
<sequence>MNSVQNTSNKFLFTRPKNRRVESVRVQGQRSGFRVVPESKLASIIKDHVLVTRTLFRYEPLTDGHIRLLAIRRGKVDDPLECDLYSVPIGPKFGAEDAPCYEALSYEWGDGPAIHKIKLRDFTADLTSRPEALNDPKRLRSLVLRSVGVNFFVRENLFQALRHLRHESSRVVVWNDAICINQNDEKEKERQIAIMSDIYTGAYQVSIWLGGASEKTNMAMDYVKDIVKFHTHHDIFQREDAAQKWDALLELMRSRWFSRRWVIQEIALARTAVVLCGTKAVDWNDLADAVSIFKEKIEAVQAGFRDSPRLDKEKLTVIEAMGATVLVNILPHLLRKSEEGDVLEKRVGLDYLVSTLVSFDATDPRDAIYALLAIARDNPQNELKPSEGKSLLDVYTEFIKHCVESSKSLDMIVRHWAPARTTIPAAASKPLEKLRNRSTTLPSWIRQLDESAFGTPEKIFRGRRNADSLVGNPRNTNYNASGSRVAKEVVFGTRPVSSNHDQSGKATRFDGTITVKGLVLGKVTSISPRIISGIIPQEALAMGGWRYSLKEDDLAIDKVPDKLWRTLVGCRDLEGHQPPTWYKRACLYSLQREDNSGDIHTRDLINAADSPEQMVTYLKRVQNVVWNRKVFKGGDGKNELFGLAPRKVENGDLICILYGCSVPVVLREHPEGPPRSDTPDLSSPIDQTSAAQDSKSSAKGRQSNLRTNYSTTRGRTDPRRRSATSASPLSTQQDASYQKAMPPTAAETETRNGESRDQDSSSSRKPTISVSEQSTEVPKPNVNTTSAVPVGPPAEMCYKLIGECYVDGMMDGEAIDLKIKDQFFKLV</sequence>
<dbReference type="AlphaFoldDB" id="A0A8E2E5J2"/>
<feature type="compositionally biased region" description="Polar residues" evidence="1">
    <location>
        <begin position="679"/>
        <end position="713"/>
    </location>
</feature>
<evidence type="ECO:0000313" key="3">
    <source>
        <dbReference type="EMBL" id="OCK77574.1"/>
    </source>
</evidence>
<dbReference type="OrthoDB" id="3477286at2759"/>
<feature type="compositionally biased region" description="Basic and acidic residues" evidence="1">
    <location>
        <begin position="668"/>
        <end position="678"/>
    </location>
</feature>
<organism evidence="3 4">
    <name type="scientific">Lepidopterella palustris CBS 459.81</name>
    <dbReference type="NCBI Taxonomy" id="1314670"/>
    <lineage>
        <taxon>Eukaryota</taxon>
        <taxon>Fungi</taxon>
        <taxon>Dikarya</taxon>
        <taxon>Ascomycota</taxon>
        <taxon>Pezizomycotina</taxon>
        <taxon>Dothideomycetes</taxon>
        <taxon>Pleosporomycetidae</taxon>
        <taxon>Mytilinidiales</taxon>
        <taxon>Argynnaceae</taxon>
        <taxon>Lepidopterella</taxon>
    </lineage>
</organism>
<gene>
    <name evidence="3" type="ORF">K432DRAFT_358352</name>
</gene>
<dbReference type="Proteomes" id="UP000250266">
    <property type="component" value="Unassembled WGS sequence"/>
</dbReference>
<protein>
    <submittedName>
        <fullName evidence="3">HET-domain-containing protein</fullName>
    </submittedName>
</protein>